<organism evidence="1 2">
    <name type="scientific">Colletotrichum orchidophilum</name>
    <dbReference type="NCBI Taxonomy" id="1209926"/>
    <lineage>
        <taxon>Eukaryota</taxon>
        <taxon>Fungi</taxon>
        <taxon>Dikarya</taxon>
        <taxon>Ascomycota</taxon>
        <taxon>Pezizomycotina</taxon>
        <taxon>Sordariomycetes</taxon>
        <taxon>Hypocreomycetidae</taxon>
        <taxon>Glomerellales</taxon>
        <taxon>Glomerellaceae</taxon>
        <taxon>Colletotrichum</taxon>
    </lineage>
</organism>
<dbReference type="OrthoDB" id="4834362at2759"/>
<dbReference type="AlphaFoldDB" id="A0A1G4BA24"/>
<name>A0A1G4BA24_9PEZI</name>
<keyword evidence="1" id="KW-0560">Oxidoreductase</keyword>
<dbReference type="RefSeq" id="XP_022475388.1">
    <property type="nucleotide sequence ID" value="XM_022618076.1"/>
</dbReference>
<dbReference type="EMBL" id="MJBS01000048">
    <property type="protein sequence ID" value="OHE98238.1"/>
    <property type="molecule type" value="Genomic_DNA"/>
</dbReference>
<evidence type="ECO:0000313" key="2">
    <source>
        <dbReference type="Proteomes" id="UP000176998"/>
    </source>
</evidence>
<accession>A0A1G4BA24</accession>
<reference evidence="1 2" key="1">
    <citation type="submission" date="2016-09" db="EMBL/GenBank/DDBJ databases">
        <authorList>
            <person name="Capua I."/>
            <person name="De Benedictis P."/>
            <person name="Joannis T."/>
            <person name="Lombin L.H."/>
            <person name="Cattoli G."/>
        </authorList>
    </citation>
    <scope>NUCLEOTIDE SEQUENCE [LARGE SCALE GENOMIC DNA]</scope>
    <source>
        <strain evidence="1 2">IMI 309357</strain>
    </source>
</reference>
<protein>
    <submittedName>
        <fullName evidence="1">p450 monooxygenase</fullName>
    </submittedName>
</protein>
<proteinExistence type="predicted"/>
<gene>
    <name evidence="1" type="ORF">CORC01_06435</name>
</gene>
<dbReference type="GO" id="GO:0004497">
    <property type="term" value="F:monooxygenase activity"/>
    <property type="evidence" value="ECO:0007669"/>
    <property type="project" value="UniProtKB-KW"/>
</dbReference>
<evidence type="ECO:0000313" key="1">
    <source>
        <dbReference type="EMBL" id="OHE98238.1"/>
    </source>
</evidence>
<dbReference type="STRING" id="1209926.A0A1G4BA24"/>
<keyword evidence="1" id="KW-0503">Monooxygenase</keyword>
<comment type="caution">
    <text evidence="1">The sequence shown here is derived from an EMBL/GenBank/DDBJ whole genome shotgun (WGS) entry which is preliminary data.</text>
</comment>
<keyword evidence="2" id="KW-1185">Reference proteome</keyword>
<sequence length="136" mass="15549">MNCKGDEPMTLSGGTYLLKGTLITVATHTARGSALWRPELEKFDSHRFFHMRKNLYAGRRRAGEPMAVRLHKIQVFPPLATERKHARIVEEKPPTSMSLSWFVAGLRAVLGSRARTPQIELWDERYTRSEGITRSK</sequence>
<dbReference type="GeneID" id="34559586"/>
<dbReference type="Proteomes" id="UP000176998">
    <property type="component" value="Unassembled WGS sequence"/>
</dbReference>